<dbReference type="KEGG" id="cdet:87951988"/>
<dbReference type="RefSeq" id="XP_062787695.1">
    <property type="nucleotide sequence ID" value="XM_062931644.1"/>
</dbReference>
<proteinExistence type="predicted"/>
<dbReference type="GeneID" id="87951988"/>
<organism evidence="1 2">
    <name type="scientific">Colletotrichum destructivum</name>
    <dbReference type="NCBI Taxonomy" id="34406"/>
    <lineage>
        <taxon>Eukaryota</taxon>
        <taxon>Fungi</taxon>
        <taxon>Dikarya</taxon>
        <taxon>Ascomycota</taxon>
        <taxon>Pezizomycotina</taxon>
        <taxon>Sordariomycetes</taxon>
        <taxon>Hypocreomycetidae</taxon>
        <taxon>Glomerellales</taxon>
        <taxon>Glomerellaceae</taxon>
        <taxon>Colletotrichum</taxon>
        <taxon>Colletotrichum destructivum species complex</taxon>
    </lineage>
</organism>
<evidence type="ECO:0000313" key="1">
    <source>
        <dbReference type="EMBL" id="WQF90474.1"/>
    </source>
</evidence>
<protein>
    <recommendedName>
        <fullName evidence="3">RNase H type-1 domain-containing protein</fullName>
    </recommendedName>
</protein>
<evidence type="ECO:0000313" key="2">
    <source>
        <dbReference type="Proteomes" id="UP001322277"/>
    </source>
</evidence>
<reference evidence="2" key="1">
    <citation type="journal article" date="2023" name="bioRxiv">
        <title>Complete genome of the Medicago anthracnose fungus, Colletotrichum destructivum, reveals a mini-chromosome-like region within a core chromosome.</title>
        <authorList>
            <person name="Lapalu N."/>
            <person name="Simon A."/>
            <person name="Lu A."/>
            <person name="Plaumann P.-L."/>
            <person name="Amselem J."/>
            <person name="Pigne S."/>
            <person name="Auger A."/>
            <person name="Koch C."/>
            <person name="Dallery J.-F."/>
            <person name="O'Connell R.J."/>
        </authorList>
    </citation>
    <scope>NUCLEOTIDE SEQUENCE [LARGE SCALE GENOMIC DNA]</scope>
    <source>
        <strain evidence="2">CBS 520.97</strain>
    </source>
</reference>
<evidence type="ECO:0008006" key="3">
    <source>
        <dbReference type="Google" id="ProtNLM"/>
    </source>
</evidence>
<dbReference type="Proteomes" id="UP001322277">
    <property type="component" value="Chromosome 12"/>
</dbReference>
<accession>A0AAX4J4G7</accession>
<name>A0AAX4J4G7_9PEZI</name>
<sequence length="58" mass="6227">MDTSASSTGYATELKGLVLALQMVSDIHKSSNRPVKCAMFTDNQVAIQALQNPKCPSE</sequence>
<dbReference type="AlphaFoldDB" id="A0AAX4J4G7"/>
<dbReference type="EMBL" id="CP137316">
    <property type="protein sequence ID" value="WQF90474.1"/>
    <property type="molecule type" value="Genomic_DNA"/>
</dbReference>
<gene>
    <name evidence="1" type="ORF">CDEST_15488</name>
</gene>
<keyword evidence="2" id="KW-1185">Reference proteome</keyword>